<evidence type="ECO:0000256" key="11">
    <source>
        <dbReference type="ARBA" id="ARBA00023224"/>
    </source>
</evidence>
<feature type="transmembrane region" description="Helical" evidence="13">
    <location>
        <begin position="201"/>
        <end position="226"/>
    </location>
</feature>
<evidence type="ECO:0000256" key="13">
    <source>
        <dbReference type="RuleBase" id="RU363047"/>
    </source>
</evidence>
<dbReference type="Gene3D" id="1.20.1070.10">
    <property type="entry name" value="Rhodopsin 7-helix transmembrane proteins"/>
    <property type="match status" value="1"/>
</dbReference>
<evidence type="ECO:0000256" key="12">
    <source>
        <dbReference type="RuleBase" id="RU000688"/>
    </source>
</evidence>
<dbReference type="AlphaFoldDB" id="A0A974E0Z4"/>
<feature type="domain" description="G-protein coupled receptors family 1 profile" evidence="14">
    <location>
        <begin position="42"/>
        <end position="291"/>
    </location>
</feature>
<keyword evidence="4 12" id="KW-0812">Transmembrane</keyword>
<dbReference type="EMBL" id="CM004466">
    <property type="protein sequence ID" value="OCU01564.1"/>
    <property type="molecule type" value="Genomic_DNA"/>
</dbReference>
<evidence type="ECO:0000259" key="14">
    <source>
        <dbReference type="PROSITE" id="PS50262"/>
    </source>
</evidence>
<dbReference type="CDD" id="cd15912">
    <property type="entry name" value="7tmA_OR6C-like"/>
    <property type="match status" value="1"/>
</dbReference>
<keyword evidence="5 13" id="KW-0552">Olfaction</keyword>
<dbReference type="FunFam" id="1.20.1070.10:FF:000010">
    <property type="entry name" value="Olfactory receptor"/>
    <property type="match status" value="1"/>
</dbReference>
<sequence>MLEIKNKSYVSEFILVGFSVNWIATMTLFILFLLIYTIILSGNLLVIILIWKYKQLHAPMYLFLAVFSFMEILMANVVIPESLKNFLSLKRNIPAGSCFTQSFFYFLIGTSDFILLSVMSYDRYVAICNPLHYSTIMTWKRSICLIIASWLGGLLSISLPTFLKLRLPYCGPNKINHFFCDAVPLVKLACADTTHIQLIDFFLFSLVILGSLILVFYTYICILIVVLRISSTNGRKKAFSTCSSHFFIISLSYVSSIFIYVTPTQGKSLEINKLLSIVTTFITPVMSPFIWTLRNQQIRGVLLSSMKNFKPMVTAQCKW</sequence>
<dbReference type="PANTHER" id="PTHR26454:SF18">
    <property type="entry name" value="OLFACTORY RECEPTOR 6C76"/>
    <property type="match status" value="1"/>
</dbReference>
<keyword evidence="10" id="KW-0325">Glycoprotein</keyword>
<evidence type="ECO:0000256" key="7">
    <source>
        <dbReference type="ARBA" id="ARBA00023040"/>
    </source>
</evidence>
<evidence type="ECO:0000256" key="5">
    <source>
        <dbReference type="ARBA" id="ARBA00022725"/>
    </source>
</evidence>
<evidence type="ECO:0000256" key="8">
    <source>
        <dbReference type="ARBA" id="ARBA00023136"/>
    </source>
</evidence>
<dbReference type="Proteomes" id="UP000694892">
    <property type="component" value="Chromosome 1L"/>
</dbReference>
<dbReference type="PROSITE" id="PS50262">
    <property type="entry name" value="G_PROTEIN_RECEP_F1_2"/>
    <property type="match status" value="1"/>
</dbReference>
<feature type="transmembrane region" description="Helical" evidence="13">
    <location>
        <begin position="58"/>
        <end position="79"/>
    </location>
</feature>
<keyword evidence="3 13" id="KW-0716">Sensory transduction</keyword>
<keyword evidence="2 13" id="KW-1003">Cell membrane</keyword>
<gene>
    <name evidence="15" type="ORF">XELAEV_18007355mg</name>
</gene>
<dbReference type="GO" id="GO:0004984">
    <property type="term" value="F:olfactory receptor activity"/>
    <property type="evidence" value="ECO:0007669"/>
    <property type="project" value="InterPro"/>
</dbReference>
<dbReference type="Pfam" id="PF13853">
    <property type="entry name" value="7tm_4"/>
    <property type="match status" value="1"/>
</dbReference>
<evidence type="ECO:0000256" key="9">
    <source>
        <dbReference type="ARBA" id="ARBA00023170"/>
    </source>
</evidence>
<feature type="transmembrane region" description="Helical" evidence="13">
    <location>
        <begin position="274"/>
        <end position="293"/>
    </location>
</feature>
<feature type="transmembrane region" description="Helical" evidence="13">
    <location>
        <begin position="99"/>
        <end position="121"/>
    </location>
</feature>
<dbReference type="GO" id="GO:0004930">
    <property type="term" value="F:G protein-coupled receptor activity"/>
    <property type="evidence" value="ECO:0007669"/>
    <property type="project" value="UniProtKB-KW"/>
</dbReference>
<evidence type="ECO:0000256" key="4">
    <source>
        <dbReference type="ARBA" id="ARBA00022692"/>
    </source>
</evidence>
<dbReference type="PRINTS" id="PR00245">
    <property type="entry name" value="OLFACTORYR"/>
</dbReference>
<proteinExistence type="inferred from homology"/>
<comment type="subcellular location">
    <subcellularLocation>
        <location evidence="1 13">Cell membrane</location>
        <topology evidence="1 13">Multi-pass membrane protein</topology>
    </subcellularLocation>
</comment>
<dbReference type="GO" id="GO:0005886">
    <property type="term" value="C:plasma membrane"/>
    <property type="evidence" value="ECO:0007669"/>
    <property type="project" value="UniProtKB-SubCell"/>
</dbReference>
<dbReference type="InterPro" id="IPR017452">
    <property type="entry name" value="GPCR_Rhodpsn_7TM"/>
</dbReference>
<dbReference type="InterPro" id="IPR000276">
    <property type="entry name" value="GPCR_Rhodpsn"/>
</dbReference>
<evidence type="ECO:0000256" key="6">
    <source>
        <dbReference type="ARBA" id="ARBA00022989"/>
    </source>
</evidence>
<evidence type="ECO:0000256" key="10">
    <source>
        <dbReference type="ARBA" id="ARBA00023180"/>
    </source>
</evidence>
<dbReference type="PRINTS" id="PR00237">
    <property type="entry name" value="GPCRRHODOPSN"/>
</dbReference>
<evidence type="ECO:0000313" key="16">
    <source>
        <dbReference type="Proteomes" id="UP000694892"/>
    </source>
</evidence>
<keyword evidence="7 12" id="KW-0297">G-protein coupled receptor</keyword>
<keyword evidence="9 12" id="KW-0675">Receptor</keyword>
<dbReference type="OMA" id="CADIHII"/>
<feature type="transmembrane region" description="Helical" evidence="13">
    <location>
        <begin position="20"/>
        <end position="51"/>
    </location>
</feature>
<evidence type="ECO:0000256" key="2">
    <source>
        <dbReference type="ARBA" id="ARBA00022475"/>
    </source>
</evidence>
<evidence type="ECO:0000313" key="15">
    <source>
        <dbReference type="EMBL" id="OCU01564.1"/>
    </source>
</evidence>
<dbReference type="InterPro" id="IPR000725">
    <property type="entry name" value="Olfact_rcpt"/>
</dbReference>
<dbReference type="PANTHER" id="PTHR26454">
    <property type="entry name" value="OLFACTORY RECEPTOR"/>
    <property type="match status" value="1"/>
</dbReference>
<feature type="transmembrane region" description="Helical" evidence="13">
    <location>
        <begin position="238"/>
        <end position="262"/>
    </location>
</feature>
<dbReference type="SUPFAM" id="SSF81321">
    <property type="entry name" value="Family A G protein-coupled receptor-like"/>
    <property type="match status" value="1"/>
</dbReference>
<protein>
    <recommendedName>
        <fullName evidence="13">Olfactory receptor</fullName>
    </recommendedName>
</protein>
<keyword evidence="8 13" id="KW-0472">Membrane</keyword>
<reference evidence="16" key="1">
    <citation type="journal article" date="2016" name="Nature">
        <title>Genome evolution in the allotetraploid frog Xenopus laevis.</title>
        <authorList>
            <person name="Session A.M."/>
            <person name="Uno Y."/>
            <person name="Kwon T."/>
            <person name="Chapman J.A."/>
            <person name="Toyoda A."/>
            <person name="Takahashi S."/>
            <person name="Fukui A."/>
            <person name="Hikosaka A."/>
            <person name="Suzuki A."/>
            <person name="Kondo M."/>
            <person name="van Heeringen S.J."/>
            <person name="Quigley I."/>
            <person name="Heinz S."/>
            <person name="Ogino H."/>
            <person name="Ochi H."/>
            <person name="Hellsten U."/>
            <person name="Lyons J.B."/>
            <person name="Simakov O."/>
            <person name="Putnam N."/>
            <person name="Stites J."/>
            <person name="Kuroki Y."/>
            <person name="Tanaka T."/>
            <person name="Michiue T."/>
            <person name="Watanabe M."/>
            <person name="Bogdanovic O."/>
            <person name="Lister R."/>
            <person name="Georgiou G."/>
            <person name="Paranjpe S.S."/>
            <person name="van Kruijsbergen I."/>
            <person name="Shu S."/>
            <person name="Carlson J."/>
            <person name="Kinoshita T."/>
            <person name="Ohta Y."/>
            <person name="Mawaribuchi S."/>
            <person name="Jenkins J."/>
            <person name="Grimwood J."/>
            <person name="Schmutz J."/>
            <person name="Mitros T."/>
            <person name="Mozaffari S.V."/>
            <person name="Suzuki Y."/>
            <person name="Haramoto Y."/>
            <person name="Yamamoto T.S."/>
            <person name="Takagi C."/>
            <person name="Heald R."/>
            <person name="Miller K."/>
            <person name="Haudenschild C."/>
            <person name="Kitzman J."/>
            <person name="Nakayama T."/>
            <person name="Izutsu Y."/>
            <person name="Robert J."/>
            <person name="Fortriede J."/>
            <person name="Burns K."/>
            <person name="Lotay V."/>
            <person name="Karimi K."/>
            <person name="Yasuoka Y."/>
            <person name="Dichmann D.S."/>
            <person name="Flajnik M.F."/>
            <person name="Houston D.W."/>
            <person name="Shendure J."/>
            <person name="DuPasquier L."/>
            <person name="Vize P.D."/>
            <person name="Zorn A.M."/>
            <person name="Ito M."/>
            <person name="Marcotte E.M."/>
            <person name="Wallingford J.B."/>
            <person name="Ito Y."/>
            <person name="Asashima M."/>
            <person name="Ueno N."/>
            <person name="Matsuda Y."/>
            <person name="Veenstra G.J."/>
            <person name="Fujiyama A."/>
            <person name="Harland R.M."/>
            <person name="Taira M."/>
            <person name="Rokhsar D.S."/>
        </authorList>
    </citation>
    <scope>NUCLEOTIDE SEQUENCE [LARGE SCALE GENOMIC DNA]</scope>
    <source>
        <strain evidence="16">J</strain>
    </source>
</reference>
<dbReference type="InterPro" id="IPR047132">
    <property type="entry name" value="Olfact_rcpt_6C-like"/>
</dbReference>
<dbReference type="PROSITE" id="PS00237">
    <property type="entry name" value="G_PROTEIN_RECEP_F1_1"/>
    <property type="match status" value="1"/>
</dbReference>
<name>A0A974E0Z4_XENLA</name>
<accession>A0A974E0Z4</accession>
<keyword evidence="6 13" id="KW-1133">Transmembrane helix</keyword>
<comment type="similarity">
    <text evidence="12">Belongs to the G-protein coupled receptor 1 family.</text>
</comment>
<evidence type="ECO:0000256" key="3">
    <source>
        <dbReference type="ARBA" id="ARBA00022606"/>
    </source>
</evidence>
<keyword evidence="11 12" id="KW-0807">Transducer</keyword>
<feature type="transmembrane region" description="Helical" evidence="13">
    <location>
        <begin position="142"/>
        <end position="163"/>
    </location>
</feature>
<evidence type="ECO:0000256" key="1">
    <source>
        <dbReference type="ARBA" id="ARBA00004651"/>
    </source>
</evidence>
<organism evidence="15 16">
    <name type="scientific">Xenopus laevis</name>
    <name type="common">African clawed frog</name>
    <dbReference type="NCBI Taxonomy" id="8355"/>
    <lineage>
        <taxon>Eukaryota</taxon>
        <taxon>Metazoa</taxon>
        <taxon>Chordata</taxon>
        <taxon>Craniata</taxon>
        <taxon>Vertebrata</taxon>
        <taxon>Euteleostomi</taxon>
        <taxon>Amphibia</taxon>
        <taxon>Batrachia</taxon>
        <taxon>Anura</taxon>
        <taxon>Pipoidea</taxon>
        <taxon>Pipidae</taxon>
        <taxon>Xenopodinae</taxon>
        <taxon>Xenopus</taxon>
        <taxon>Xenopus</taxon>
    </lineage>
</organism>